<sequence>MKVRKLETITGMCPPVAAIDPKEGDLGQRHTYSPFNEDPEPFTKHSYHHQESKLKPVVPKARALANWSSDCHFRIGRRALFYRGALTVEIPVDSSLAFLRYDMQMWINCIG</sequence>
<evidence type="ECO:0000256" key="1">
    <source>
        <dbReference type="SAM" id="MobiDB-lite"/>
    </source>
</evidence>
<proteinExistence type="predicted"/>
<accession>A0AAV4MZY0</accession>
<feature type="region of interest" description="Disordered" evidence="1">
    <location>
        <begin position="20"/>
        <end position="44"/>
    </location>
</feature>
<name>A0AAV4MZY0_CAEEX</name>
<dbReference type="AlphaFoldDB" id="A0AAV4MZY0"/>
<organism evidence="2 3">
    <name type="scientific">Caerostris extrusa</name>
    <name type="common">Bark spider</name>
    <name type="synonym">Caerostris bankana</name>
    <dbReference type="NCBI Taxonomy" id="172846"/>
    <lineage>
        <taxon>Eukaryota</taxon>
        <taxon>Metazoa</taxon>
        <taxon>Ecdysozoa</taxon>
        <taxon>Arthropoda</taxon>
        <taxon>Chelicerata</taxon>
        <taxon>Arachnida</taxon>
        <taxon>Araneae</taxon>
        <taxon>Araneomorphae</taxon>
        <taxon>Entelegynae</taxon>
        <taxon>Araneoidea</taxon>
        <taxon>Araneidae</taxon>
        <taxon>Caerostris</taxon>
    </lineage>
</organism>
<dbReference type="Proteomes" id="UP001054945">
    <property type="component" value="Unassembled WGS sequence"/>
</dbReference>
<dbReference type="EMBL" id="BPLR01002671">
    <property type="protein sequence ID" value="GIX76544.1"/>
    <property type="molecule type" value="Genomic_DNA"/>
</dbReference>
<comment type="caution">
    <text evidence="2">The sequence shown here is derived from an EMBL/GenBank/DDBJ whole genome shotgun (WGS) entry which is preliminary data.</text>
</comment>
<evidence type="ECO:0000313" key="2">
    <source>
        <dbReference type="EMBL" id="GIX76544.1"/>
    </source>
</evidence>
<keyword evidence="3" id="KW-1185">Reference proteome</keyword>
<protein>
    <submittedName>
        <fullName evidence="2">Uncharacterized protein</fullName>
    </submittedName>
</protein>
<gene>
    <name evidence="2" type="ORF">CEXT_666351</name>
</gene>
<reference evidence="2 3" key="1">
    <citation type="submission" date="2021-06" db="EMBL/GenBank/DDBJ databases">
        <title>Caerostris extrusa draft genome.</title>
        <authorList>
            <person name="Kono N."/>
            <person name="Arakawa K."/>
        </authorList>
    </citation>
    <scope>NUCLEOTIDE SEQUENCE [LARGE SCALE GENOMIC DNA]</scope>
</reference>
<evidence type="ECO:0000313" key="3">
    <source>
        <dbReference type="Proteomes" id="UP001054945"/>
    </source>
</evidence>